<evidence type="ECO:0000256" key="1">
    <source>
        <dbReference type="SAM" id="Phobius"/>
    </source>
</evidence>
<dbReference type="PANTHER" id="PTHR43471">
    <property type="entry name" value="ABC TRANSPORTER PERMEASE"/>
    <property type="match status" value="1"/>
</dbReference>
<proteinExistence type="predicted"/>
<keyword evidence="3" id="KW-1185">Reference proteome</keyword>
<dbReference type="InterPro" id="IPR021913">
    <property type="entry name" value="DUF3526"/>
</dbReference>
<evidence type="ECO:0000313" key="3">
    <source>
        <dbReference type="Proteomes" id="UP001597128"/>
    </source>
</evidence>
<keyword evidence="1" id="KW-0472">Membrane</keyword>
<gene>
    <name evidence="2" type="ORF">ACFQ1Z_02460</name>
</gene>
<sequence length="428" mass="48992">MKQELILLLKQRSILLLLLLNLLLTGFSLFNGWQNISHIQAQIGHAKQEETLRKQDYLSQHSQQATLDVGEVGYYVFHNVYHTPDEWSFIALGNRLVTPYVQRIRLLGLQGQLYDGESHHPEYVMLGGFDYAFWLVFFAPLLCIALLHDLKASEHQAQRLLFLQSLTASPGRFWWQRVLSRWLLIALTFSLPVLTFSVMHGLSSGPLLQVLLITLLYTLLWTALCAAFSLRARALNANLNALALTSLWLVSCIVLPNLGQLWLHQHYPVQDGSQIALQHRQAVHSAWDLPKSATLTPFYALYPQWQDSAPVVDRFHWKWYYAFQHMADVKLAPQVRAREQALLQRDHATSLLGYVLPAVWVQRSLEGIAHSNVADLLAHRQRITALHTQLRHAAYPYLFEEKPFTAEAFARLPAFETVPEQLKNADAN</sequence>
<dbReference type="Proteomes" id="UP001597128">
    <property type="component" value="Unassembled WGS sequence"/>
</dbReference>
<keyword evidence="1" id="KW-1133">Transmembrane helix</keyword>
<organism evidence="2 3">
    <name type="scientific">Methylophilus luteus</name>
    <dbReference type="NCBI Taxonomy" id="640108"/>
    <lineage>
        <taxon>Bacteria</taxon>
        <taxon>Pseudomonadati</taxon>
        <taxon>Pseudomonadota</taxon>
        <taxon>Betaproteobacteria</taxon>
        <taxon>Nitrosomonadales</taxon>
        <taxon>Methylophilaceae</taxon>
        <taxon>Methylophilus</taxon>
    </lineage>
</organism>
<evidence type="ECO:0000313" key="2">
    <source>
        <dbReference type="EMBL" id="MFD0912399.1"/>
    </source>
</evidence>
<reference evidence="3" key="1">
    <citation type="journal article" date="2019" name="Int. J. Syst. Evol. Microbiol.">
        <title>The Global Catalogue of Microorganisms (GCM) 10K type strain sequencing project: providing services to taxonomists for standard genome sequencing and annotation.</title>
        <authorList>
            <consortium name="The Broad Institute Genomics Platform"/>
            <consortium name="The Broad Institute Genome Sequencing Center for Infectious Disease"/>
            <person name="Wu L."/>
            <person name="Ma J."/>
        </authorList>
    </citation>
    <scope>NUCLEOTIDE SEQUENCE [LARGE SCALE GENOMIC DNA]</scope>
    <source>
        <strain evidence="3">CCUG 58412</strain>
    </source>
</reference>
<feature type="transmembrane region" description="Helical" evidence="1">
    <location>
        <begin position="12"/>
        <end position="30"/>
    </location>
</feature>
<comment type="caution">
    <text evidence="2">The sequence shown here is derived from an EMBL/GenBank/DDBJ whole genome shotgun (WGS) entry which is preliminary data.</text>
</comment>
<dbReference type="Pfam" id="PF12040">
    <property type="entry name" value="DUF3526"/>
    <property type="match status" value="1"/>
</dbReference>
<dbReference type="RefSeq" id="WP_379055294.1">
    <property type="nucleotide sequence ID" value="NZ_JBHTKB010000001.1"/>
</dbReference>
<feature type="transmembrane region" description="Helical" evidence="1">
    <location>
        <begin position="242"/>
        <end position="263"/>
    </location>
</feature>
<name>A0ABW3F1X2_9PROT</name>
<dbReference type="EMBL" id="JBHTKB010000001">
    <property type="protein sequence ID" value="MFD0912399.1"/>
    <property type="molecule type" value="Genomic_DNA"/>
</dbReference>
<accession>A0ABW3F1X2</accession>
<protein>
    <submittedName>
        <fullName evidence="2">DUF3526 domain-containing protein</fullName>
    </submittedName>
</protein>
<keyword evidence="1" id="KW-0812">Transmembrane</keyword>
<feature type="transmembrane region" description="Helical" evidence="1">
    <location>
        <begin position="131"/>
        <end position="150"/>
    </location>
</feature>
<feature type="transmembrane region" description="Helical" evidence="1">
    <location>
        <begin position="208"/>
        <end position="230"/>
    </location>
</feature>
<feature type="transmembrane region" description="Helical" evidence="1">
    <location>
        <begin position="182"/>
        <end position="202"/>
    </location>
</feature>
<dbReference type="PANTHER" id="PTHR43471:SF1">
    <property type="entry name" value="ABC TRANSPORTER PERMEASE PROTEIN NOSY-RELATED"/>
    <property type="match status" value="1"/>
</dbReference>